<evidence type="ECO:0000256" key="1">
    <source>
        <dbReference type="SAM" id="MobiDB-lite"/>
    </source>
</evidence>
<evidence type="ECO:0000313" key="3">
    <source>
        <dbReference type="EMBL" id="ABD27689.1"/>
    </source>
</evidence>
<organism evidence="3 4">
    <name type="scientific">Novosphingobium aromaticivorans (strain ATCC 700278 / DSM 12444 / CCUG 56034 / CIP 105152 / NBRC 16084 / F199)</name>
    <dbReference type="NCBI Taxonomy" id="279238"/>
    <lineage>
        <taxon>Bacteria</taxon>
        <taxon>Pseudomonadati</taxon>
        <taxon>Pseudomonadota</taxon>
        <taxon>Alphaproteobacteria</taxon>
        <taxon>Sphingomonadales</taxon>
        <taxon>Sphingomonadaceae</taxon>
        <taxon>Novosphingobium</taxon>
    </lineage>
</organism>
<proteinExistence type="predicted"/>
<reference evidence="4" key="1">
    <citation type="submission" date="2006-01" db="EMBL/GenBank/DDBJ databases">
        <title>Complete sequence of Novosphingobium aromaticivorans DSM 12444.</title>
        <authorList>
            <consortium name="US DOE Joint Genome Institute"/>
            <person name="Copeland A."/>
            <person name="Lucas S."/>
            <person name="Lapidus A."/>
            <person name="Barry K."/>
            <person name="Detter J.C."/>
            <person name="Glavina T."/>
            <person name="Hammon N."/>
            <person name="Israni S."/>
            <person name="Pitluck S."/>
            <person name="Chain P."/>
            <person name="Malfatti S."/>
            <person name="Shin M."/>
            <person name="Vergez L."/>
            <person name="Schmutz J."/>
            <person name="Larimer F."/>
            <person name="Land M."/>
            <person name="Kyrpides N."/>
            <person name="Ivanova N."/>
            <person name="Fredrickson J."/>
            <person name="Balkwill D."/>
            <person name="Romine M.F."/>
            <person name="Richardson P."/>
        </authorList>
    </citation>
    <scope>NUCLEOTIDE SEQUENCE [LARGE SCALE GENOMIC DNA]</scope>
    <source>
        <strain evidence="4">ATCC 700278 / DSM 12444 / CCUG 56034 / CIP 105152 / NBRC 16084 / F199</strain>
    </source>
</reference>
<dbReference type="RefSeq" id="WP_011446891.1">
    <property type="nucleotide sequence ID" value="NC_007794.1"/>
</dbReference>
<keyword evidence="4" id="KW-1185">Reference proteome</keyword>
<sequence length="93" mass="10199">MFLFHGHEAHARSVVKAISWRTLGSIDTFLLGWLFTGSAKAAGAIAGTEVITKIGLYYFHERVWSSIHWGTQRPPVVEEEPPAAGPLEPDLVA</sequence>
<dbReference type="eggNOG" id="COG3205">
    <property type="taxonomic scope" value="Bacteria"/>
</dbReference>
<dbReference type="InterPro" id="IPR018638">
    <property type="entry name" value="DUF2061_membrane"/>
</dbReference>
<dbReference type="KEGG" id="nar:Saro_3254"/>
<feature type="domain" description="DUF2061" evidence="2">
    <location>
        <begin position="14"/>
        <end position="65"/>
    </location>
</feature>
<name>Q2G384_NOVAD</name>
<gene>
    <name evidence="3" type="ordered locus">Saro_3254</name>
</gene>
<dbReference type="AlphaFoldDB" id="Q2G384"/>
<dbReference type="Proteomes" id="UP000009134">
    <property type="component" value="Chromosome"/>
</dbReference>
<accession>Q2G384</accession>
<evidence type="ECO:0000313" key="4">
    <source>
        <dbReference type="Proteomes" id="UP000009134"/>
    </source>
</evidence>
<feature type="region of interest" description="Disordered" evidence="1">
    <location>
        <begin position="73"/>
        <end position="93"/>
    </location>
</feature>
<dbReference type="STRING" id="279238.Saro_3254"/>
<protein>
    <recommendedName>
        <fullName evidence="2">DUF2061 domain-containing protein</fullName>
    </recommendedName>
</protein>
<dbReference type="Pfam" id="PF09834">
    <property type="entry name" value="DUF2061"/>
    <property type="match status" value="1"/>
</dbReference>
<evidence type="ECO:0000259" key="2">
    <source>
        <dbReference type="Pfam" id="PF09834"/>
    </source>
</evidence>
<dbReference type="HOGENOM" id="CLU_160691_3_3_5"/>
<dbReference type="EMBL" id="CP000248">
    <property type="protein sequence ID" value="ABD27689.1"/>
    <property type="molecule type" value="Genomic_DNA"/>
</dbReference>